<comment type="subunit">
    <text evidence="14">Component of the eNoSC complex, composed of SIRT1, SUV39H1 and RRP8.</text>
</comment>
<dbReference type="InterPro" id="IPR029063">
    <property type="entry name" value="SAM-dependent_MTases_sf"/>
</dbReference>
<dbReference type="GO" id="GO:0005677">
    <property type="term" value="C:chromatin silencing complex"/>
    <property type="evidence" value="ECO:0007669"/>
    <property type="project" value="TreeGrafter"/>
</dbReference>
<comment type="similarity">
    <text evidence="2 15">Belongs to the methyltransferase superfamily. RRP8 family.</text>
</comment>
<dbReference type="AlphaFoldDB" id="A0A5N5M574"/>
<evidence type="ECO:0000256" key="8">
    <source>
        <dbReference type="ARBA" id="ARBA00022691"/>
    </source>
</evidence>
<dbReference type="EMBL" id="VFJC01000015">
    <property type="protein sequence ID" value="KAB5550160.1"/>
    <property type="molecule type" value="Genomic_DNA"/>
</dbReference>
<dbReference type="GO" id="GO:0032259">
    <property type="term" value="P:methylation"/>
    <property type="evidence" value="ECO:0007669"/>
    <property type="project" value="UniProtKB-KW"/>
</dbReference>
<dbReference type="FunFam" id="1.10.10.2150:FF:000001">
    <property type="entry name" value="Ribosomal RNA-processing protein 8"/>
    <property type="match status" value="1"/>
</dbReference>
<dbReference type="PANTHER" id="PTHR12787:SF0">
    <property type="entry name" value="RIBOSOMAL RNA-PROCESSING PROTEIN 8"/>
    <property type="match status" value="1"/>
</dbReference>
<evidence type="ECO:0000256" key="3">
    <source>
        <dbReference type="ARBA" id="ARBA00020203"/>
    </source>
</evidence>
<proteinExistence type="inferred from homology"/>
<dbReference type="EC" id="2.1.1.-" evidence="15"/>
<dbReference type="GO" id="GO:0046015">
    <property type="term" value="P:regulation of transcription by glucose"/>
    <property type="evidence" value="ECO:0007669"/>
    <property type="project" value="TreeGrafter"/>
</dbReference>
<evidence type="ECO:0000256" key="14">
    <source>
        <dbReference type="ARBA" id="ARBA00062710"/>
    </source>
</evidence>
<comment type="subcellular location">
    <subcellularLocation>
        <location evidence="1 15">Nucleus</location>
        <location evidence="1 15">Nucleolus</location>
    </subcellularLocation>
</comment>
<dbReference type="GO" id="GO:0006364">
    <property type="term" value="P:rRNA processing"/>
    <property type="evidence" value="ECO:0007669"/>
    <property type="project" value="UniProtKB-UniRule"/>
</dbReference>
<dbReference type="GO" id="GO:0008168">
    <property type="term" value="F:methyltransferase activity"/>
    <property type="evidence" value="ECO:0007669"/>
    <property type="project" value="UniProtKB-KW"/>
</dbReference>
<keyword evidence="7 15" id="KW-0808">Transferase</keyword>
<dbReference type="GO" id="GO:0000183">
    <property type="term" value="P:rDNA heterochromatin formation"/>
    <property type="evidence" value="ECO:0007669"/>
    <property type="project" value="TreeGrafter"/>
</dbReference>
<dbReference type="Gene3D" id="1.10.10.2150">
    <property type="entry name" value="Ribosomal RNA-processing protein 8, N-terminal domain"/>
    <property type="match status" value="1"/>
</dbReference>
<evidence type="ECO:0000256" key="9">
    <source>
        <dbReference type="ARBA" id="ARBA00022853"/>
    </source>
</evidence>
<evidence type="ECO:0000256" key="15">
    <source>
        <dbReference type="RuleBase" id="RU365074"/>
    </source>
</evidence>
<sequence>MFAEEEWTDNMPAEEQADSVVRAEPLVRKHKAISRHCLKRTLQTLGSAPDWECIKTSPGSDEETEEAPVHLFKKKKKQRCKKQKKTSSTGIEGDMGRETDILQKPVKKRQVKLTVDTANTGRSSKKLYKAVEDSTDERLSRQQWKNKMKNKRRCKNKFLLSSAIADLKLEEKLRQVQDLSVAGKMQNDDSSLWRMASEEKNDNVNLSTDTSEKAQTITKKVNKDTHQLTPIKPVSNGLKTTAYNQCEKQRPVKVDKKSWLQAKKLQRFLNIHVTESNEKLSDSNLEQEKDFKNVSECQVDRSSALRSRMEKQLQSARFRYINELLYTSTSGEAQHIFKQDPDAIKIYHRGYTEQVKRWPANPVDSIIIYIQQRSSSLVIADFGCGDCKIARSVKNKVHCFDLAPVCDLVTACDMANVPLGDSTVDIAVFCLSLMGTNLADFLAEANRVLVMGGVLKVAEVASRFDNIRQFTGALSRLGFKLVSKDTDNSHFYSFEFLKTHNVPNDVRKIGLELKPCLYKKR</sequence>
<dbReference type="Pfam" id="PF05148">
    <property type="entry name" value="Methyltransf_8"/>
    <property type="match status" value="1"/>
</dbReference>
<keyword evidence="9" id="KW-0156">Chromatin regulator</keyword>
<evidence type="ECO:0000313" key="18">
    <source>
        <dbReference type="Proteomes" id="UP000327468"/>
    </source>
</evidence>
<evidence type="ECO:0000256" key="11">
    <source>
        <dbReference type="ARBA" id="ARBA00023163"/>
    </source>
</evidence>
<gene>
    <name evidence="17" type="ORF">PHYPO_G00050630</name>
</gene>
<accession>A0A5N5M574</accession>
<name>A0A5N5M574_PANHP</name>
<evidence type="ECO:0000256" key="2">
    <source>
        <dbReference type="ARBA" id="ARBA00006301"/>
    </source>
</evidence>
<keyword evidence="6 15" id="KW-0489">Methyltransferase</keyword>
<feature type="region of interest" description="Disordered" evidence="16">
    <location>
        <begin position="1"/>
        <end position="20"/>
    </location>
</feature>
<dbReference type="CDD" id="cd02440">
    <property type="entry name" value="AdoMet_MTases"/>
    <property type="match status" value="1"/>
</dbReference>
<evidence type="ECO:0000256" key="12">
    <source>
        <dbReference type="ARBA" id="ARBA00023242"/>
    </source>
</evidence>
<dbReference type="OrthoDB" id="10258825at2759"/>
<evidence type="ECO:0000256" key="10">
    <source>
        <dbReference type="ARBA" id="ARBA00023015"/>
    </source>
</evidence>
<dbReference type="GO" id="GO:0033553">
    <property type="term" value="C:rDNA heterochromatin"/>
    <property type="evidence" value="ECO:0007669"/>
    <property type="project" value="TreeGrafter"/>
</dbReference>
<keyword evidence="12 15" id="KW-0539">Nucleus</keyword>
<keyword evidence="8 15" id="KW-0949">S-adenosyl-L-methionine</keyword>
<evidence type="ECO:0000313" key="17">
    <source>
        <dbReference type="EMBL" id="KAB5550160.1"/>
    </source>
</evidence>
<reference evidence="17 18" key="1">
    <citation type="submission" date="2019-06" db="EMBL/GenBank/DDBJ databases">
        <title>A chromosome-scale genome assembly of the striped catfish, Pangasianodon hypophthalmus.</title>
        <authorList>
            <person name="Wen M."/>
            <person name="Zahm M."/>
            <person name="Roques C."/>
            <person name="Cabau C."/>
            <person name="Klopp C."/>
            <person name="Donnadieu C."/>
            <person name="Jouanno E."/>
            <person name="Avarre J.-C."/>
            <person name="Campet M."/>
            <person name="Ha T.T.T."/>
            <person name="Dugue R."/>
            <person name="Lampietro C."/>
            <person name="Louis A."/>
            <person name="Herpin A."/>
            <person name="Echchiki A."/>
            <person name="Berthelot C."/>
            <person name="Parey E."/>
            <person name="Roest-Crollius H."/>
            <person name="Braasch I."/>
            <person name="Postlethwait J."/>
            <person name="Bobe J."/>
            <person name="Montfort J."/>
            <person name="Bouchez O."/>
            <person name="Begum T."/>
            <person name="Schartl M."/>
            <person name="Guiguen Y."/>
        </authorList>
    </citation>
    <scope>NUCLEOTIDE SEQUENCE [LARGE SCALE GENOMIC DNA]</scope>
    <source>
        <strain evidence="17 18">Indonesia</strain>
        <tissue evidence="17">Blood</tissue>
    </source>
</reference>
<evidence type="ECO:0000256" key="1">
    <source>
        <dbReference type="ARBA" id="ARBA00004604"/>
    </source>
</evidence>
<dbReference type="SUPFAM" id="SSF53335">
    <property type="entry name" value="S-adenosyl-L-methionine-dependent methyltransferases"/>
    <property type="match status" value="1"/>
</dbReference>
<keyword evidence="11" id="KW-0804">Transcription</keyword>
<evidence type="ECO:0000256" key="5">
    <source>
        <dbReference type="ARBA" id="ARBA00022552"/>
    </source>
</evidence>
<dbReference type="Proteomes" id="UP000327468">
    <property type="component" value="Chromosome 14"/>
</dbReference>
<comment type="function">
    <text evidence="13">Essential component of the eNoSC (energy-dependent nucleolar silencing) complex, a complex that mediates silencing of rDNA in response to intracellular energy status and acts by recruiting histone-modifying enzymes. The eNoSC complex is able to sense the energy status of cell: upon glucose starvation, elevation of NAD(+)/NADP(+) ratio activates SIRT1, leading to histone H3 deacetylation followed by dimethylation of H3 at 'Lys-9' (H3K9me2) by SUV39H1 and the formation of silent chromatin in the rDNA locus. In the complex, RRP8 binds to H3K9me2 and probably acts as a methyltransferase. Its substrates are however unknown.</text>
</comment>
<comment type="caution">
    <text evidence="17">The sequence shown here is derived from an EMBL/GenBank/DDBJ whole genome shotgun (WGS) entry which is preliminary data.</text>
</comment>
<comment type="function">
    <text evidence="15">Probable methyltransferase required to silence rDNA.</text>
</comment>
<dbReference type="InterPro" id="IPR042036">
    <property type="entry name" value="RRP8_N"/>
</dbReference>
<dbReference type="GO" id="GO:0005730">
    <property type="term" value="C:nucleolus"/>
    <property type="evidence" value="ECO:0007669"/>
    <property type="project" value="UniProtKB-SubCell"/>
</dbReference>
<keyword evidence="10" id="KW-0805">Transcription regulation</keyword>
<evidence type="ECO:0000256" key="6">
    <source>
        <dbReference type="ARBA" id="ARBA00022603"/>
    </source>
</evidence>
<dbReference type="InterPro" id="IPR007823">
    <property type="entry name" value="RRP8"/>
</dbReference>
<evidence type="ECO:0000256" key="13">
    <source>
        <dbReference type="ARBA" id="ARBA00057870"/>
    </source>
</evidence>
<protein>
    <recommendedName>
        <fullName evidence="3 15">Ribosomal RNA-processing protein 8</fullName>
        <ecNumber evidence="15">2.1.1.-</ecNumber>
    </recommendedName>
</protein>
<dbReference type="GO" id="GO:0042149">
    <property type="term" value="P:cellular response to glucose starvation"/>
    <property type="evidence" value="ECO:0007669"/>
    <property type="project" value="TreeGrafter"/>
</dbReference>
<dbReference type="PANTHER" id="PTHR12787">
    <property type="entry name" value="RIBOSOMAL RNA-PROCESSING PROTEIN 8"/>
    <property type="match status" value="1"/>
</dbReference>
<keyword evidence="5 15" id="KW-0698">rRNA processing</keyword>
<evidence type="ECO:0000256" key="7">
    <source>
        <dbReference type="ARBA" id="ARBA00022679"/>
    </source>
</evidence>
<evidence type="ECO:0000256" key="4">
    <source>
        <dbReference type="ARBA" id="ARBA00022491"/>
    </source>
</evidence>
<dbReference type="FunFam" id="3.40.50.150:FF:000068">
    <property type="entry name" value="Ribosomal RNA-processing protein 8"/>
    <property type="match status" value="1"/>
</dbReference>
<evidence type="ECO:0000256" key="16">
    <source>
        <dbReference type="SAM" id="MobiDB-lite"/>
    </source>
</evidence>
<keyword evidence="4" id="KW-0678">Repressor</keyword>
<organism evidence="17 18">
    <name type="scientific">Pangasianodon hypophthalmus</name>
    <name type="common">Striped catfish</name>
    <name type="synonym">Helicophagus hypophthalmus</name>
    <dbReference type="NCBI Taxonomy" id="310915"/>
    <lineage>
        <taxon>Eukaryota</taxon>
        <taxon>Metazoa</taxon>
        <taxon>Chordata</taxon>
        <taxon>Craniata</taxon>
        <taxon>Vertebrata</taxon>
        <taxon>Euteleostomi</taxon>
        <taxon>Actinopterygii</taxon>
        <taxon>Neopterygii</taxon>
        <taxon>Teleostei</taxon>
        <taxon>Ostariophysi</taxon>
        <taxon>Siluriformes</taxon>
        <taxon>Pangasiidae</taxon>
        <taxon>Pangasianodon</taxon>
    </lineage>
</organism>
<dbReference type="Gene3D" id="3.40.50.150">
    <property type="entry name" value="Vaccinia Virus protein VP39"/>
    <property type="match status" value="1"/>
</dbReference>
<keyword evidence="18" id="KW-1185">Reference proteome</keyword>